<evidence type="ECO:0000256" key="1">
    <source>
        <dbReference type="SAM" id="MobiDB-lite"/>
    </source>
</evidence>
<protein>
    <submittedName>
        <fullName evidence="2">Uncharacterized protein</fullName>
    </submittedName>
</protein>
<accession>A0A6J4JI17</accession>
<organism evidence="2">
    <name type="scientific">uncultured Blastococcus sp</name>
    <dbReference type="NCBI Taxonomy" id="217144"/>
    <lineage>
        <taxon>Bacteria</taxon>
        <taxon>Bacillati</taxon>
        <taxon>Actinomycetota</taxon>
        <taxon>Actinomycetes</taxon>
        <taxon>Geodermatophilales</taxon>
        <taxon>Geodermatophilaceae</taxon>
        <taxon>Blastococcus</taxon>
        <taxon>environmental samples</taxon>
    </lineage>
</organism>
<dbReference type="AlphaFoldDB" id="A0A6J4JI17"/>
<reference evidence="2" key="1">
    <citation type="submission" date="2020-02" db="EMBL/GenBank/DDBJ databases">
        <authorList>
            <person name="Meier V. D."/>
        </authorList>
    </citation>
    <scope>NUCLEOTIDE SEQUENCE</scope>
    <source>
        <strain evidence="2">AVDCRST_MAG57</strain>
    </source>
</reference>
<name>A0A6J4JI17_9ACTN</name>
<feature type="region of interest" description="Disordered" evidence="1">
    <location>
        <begin position="1"/>
        <end position="34"/>
    </location>
</feature>
<feature type="compositionally biased region" description="Basic residues" evidence="1">
    <location>
        <begin position="14"/>
        <end position="25"/>
    </location>
</feature>
<feature type="non-terminal residue" evidence="2">
    <location>
        <position position="34"/>
    </location>
</feature>
<sequence length="34" mass="3925">AGHRARARPDHRTPAPRRRALRRRLPGGVLGRRM</sequence>
<gene>
    <name evidence="2" type="ORF">AVDCRST_MAG57-3551</name>
</gene>
<feature type="non-terminal residue" evidence="2">
    <location>
        <position position="1"/>
    </location>
</feature>
<proteinExistence type="predicted"/>
<dbReference type="EMBL" id="CADCTI010000287">
    <property type="protein sequence ID" value="CAA9277677.1"/>
    <property type="molecule type" value="Genomic_DNA"/>
</dbReference>
<evidence type="ECO:0000313" key="2">
    <source>
        <dbReference type="EMBL" id="CAA9277677.1"/>
    </source>
</evidence>